<proteinExistence type="predicted"/>
<dbReference type="Proteomes" id="UP000030528">
    <property type="component" value="Unassembled WGS sequence"/>
</dbReference>
<evidence type="ECO:0000313" key="1">
    <source>
        <dbReference type="EMBL" id="KGX89313.1"/>
    </source>
</evidence>
<evidence type="ECO:0000313" key="2">
    <source>
        <dbReference type="Proteomes" id="UP000030528"/>
    </source>
</evidence>
<dbReference type="AlphaFoldDB" id="A0A0A5GDM5"/>
<gene>
    <name evidence="1" type="ORF">N781_09340</name>
</gene>
<keyword evidence="2" id="KW-1185">Reference proteome</keyword>
<dbReference type="EMBL" id="AVPE01000024">
    <property type="protein sequence ID" value="KGX89313.1"/>
    <property type="molecule type" value="Genomic_DNA"/>
</dbReference>
<reference evidence="1 2" key="1">
    <citation type="submission" date="2013-08" db="EMBL/GenBank/DDBJ databases">
        <authorList>
            <person name="Huang J."/>
            <person name="Wang G."/>
        </authorList>
    </citation>
    <scope>NUCLEOTIDE SEQUENCE [LARGE SCALE GENOMIC DNA]</scope>
    <source>
        <strain evidence="1 2">JSM 076056</strain>
    </source>
</reference>
<comment type="caution">
    <text evidence="1">The sequence shown here is derived from an EMBL/GenBank/DDBJ whole genome shotgun (WGS) entry which is preliminary data.</text>
</comment>
<sequence>MSSEPHGARKGTQRLMATSSFFGKKLSEHVGGQQNEFAPHIIKFPLS</sequence>
<accession>A0A0A5GDM5</accession>
<protein>
    <submittedName>
        <fullName evidence="1">Uncharacterized protein</fullName>
    </submittedName>
</protein>
<name>A0A0A5GDM5_9BACI</name>
<organism evidence="1 2">
    <name type="scientific">Pontibacillus halophilus JSM 076056 = DSM 19796</name>
    <dbReference type="NCBI Taxonomy" id="1385510"/>
    <lineage>
        <taxon>Bacteria</taxon>
        <taxon>Bacillati</taxon>
        <taxon>Bacillota</taxon>
        <taxon>Bacilli</taxon>
        <taxon>Bacillales</taxon>
        <taxon>Bacillaceae</taxon>
        <taxon>Pontibacillus</taxon>
    </lineage>
</organism>